<sequence length="73" mass="8610">MNNNEENNVEVIDPTDPRYKDEEHFHQNIQDDSKKRYQTYSYGCTHTGCGCTMGCGTLMFISFIITMIIYWLF</sequence>
<evidence type="ECO:0000313" key="2">
    <source>
        <dbReference type="EMBL" id="MDO6572969.1"/>
    </source>
</evidence>
<comment type="caution">
    <text evidence="2">The sequence shown here is derived from an EMBL/GenBank/DDBJ whole genome shotgun (WGS) entry which is preliminary data.</text>
</comment>
<protein>
    <recommendedName>
        <fullName evidence="4">Phage protein</fullName>
    </recommendedName>
</protein>
<proteinExistence type="predicted"/>
<evidence type="ECO:0000256" key="1">
    <source>
        <dbReference type="SAM" id="Phobius"/>
    </source>
</evidence>
<reference evidence="2" key="1">
    <citation type="submission" date="2023-07" db="EMBL/GenBank/DDBJ databases">
        <title>Genome content predicts the carbon catabolic preferences of heterotrophic bacteria.</title>
        <authorList>
            <person name="Gralka M."/>
        </authorList>
    </citation>
    <scope>NUCLEOTIDE SEQUENCE</scope>
    <source>
        <strain evidence="2">E2R20</strain>
    </source>
</reference>
<keyword evidence="1" id="KW-0812">Transmembrane</keyword>
<accession>A0AAW7YN56</accession>
<dbReference type="RefSeq" id="WP_017636871.1">
    <property type="nucleotide sequence ID" value="NZ_JAUOQO010000002.1"/>
</dbReference>
<feature type="transmembrane region" description="Helical" evidence="1">
    <location>
        <begin position="44"/>
        <end position="72"/>
    </location>
</feature>
<dbReference type="EMBL" id="JAUOQO010000002">
    <property type="protein sequence ID" value="MDO6572969.1"/>
    <property type="molecule type" value="Genomic_DNA"/>
</dbReference>
<gene>
    <name evidence="2" type="ORF">Q4528_02245</name>
</gene>
<dbReference type="AlphaFoldDB" id="A0AAW7YN56"/>
<organism evidence="2 3">
    <name type="scientific">Staphylococcus pasteuri_A</name>
    <dbReference type="NCBI Taxonomy" id="3062664"/>
    <lineage>
        <taxon>Bacteria</taxon>
        <taxon>Bacillati</taxon>
        <taxon>Bacillota</taxon>
        <taxon>Bacilli</taxon>
        <taxon>Bacillales</taxon>
        <taxon>Staphylococcaceae</taxon>
        <taxon>Staphylococcus</taxon>
    </lineage>
</organism>
<evidence type="ECO:0008006" key="4">
    <source>
        <dbReference type="Google" id="ProtNLM"/>
    </source>
</evidence>
<evidence type="ECO:0000313" key="3">
    <source>
        <dbReference type="Proteomes" id="UP001170310"/>
    </source>
</evidence>
<keyword evidence="3" id="KW-1185">Reference proteome</keyword>
<dbReference type="Proteomes" id="UP001170310">
    <property type="component" value="Unassembled WGS sequence"/>
</dbReference>
<keyword evidence="1" id="KW-0472">Membrane</keyword>
<name>A0AAW7YN56_9STAP</name>
<dbReference type="GeneID" id="72470967"/>
<keyword evidence="1" id="KW-1133">Transmembrane helix</keyword>